<keyword evidence="4" id="KW-0807">Transducer</keyword>
<comment type="subcellular location">
    <subcellularLocation>
        <location evidence="1">Membrane</location>
    </subcellularLocation>
</comment>
<feature type="compositionally biased region" description="Basic and acidic residues" evidence="5">
    <location>
        <begin position="657"/>
        <end position="667"/>
    </location>
</feature>
<evidence type="ECO:0000313" key="10">
    <source>
        <dbReference type="EMBL" id="ADK79661.1"/>
    </source>
</evidence>
<feature type="compositionally biased region" description="Polar residues" evidence="5">
    <location>
        <begin position="419"/>
        <end position="430"/>
    </location>
</feature>
<keyword evidence="6" id="KW-0812">Transmembrane</keyword>
<evidence type="ECO:0000256" key="1">
    <source>
        <dbReference type="ARBA" id="ARBA00004370"/>
    </source>
</evidence>
<organism evidence="10 11">
    <name type="scientific">Sediminispirochaeta smaragdinae (strain DSM 11293 / JCM 15392 / SEBR 4228)</name>
    <name type="common">Spirochaeta smaragdinae</name>
    <dbReference type="NCBI Taxonomy" id="573413"/>
    <lineage>
        <taxon>Bacteria</taxon>
        <taxon>Pseudomonadati</taxon>
        <taxon>Spirochaetota</taxon>
        <taxon>Spirochaetia</taxon>
        <taxon>Spirochaetales</taxon>
        <taxon>Spirochaetaceae</taxon>
        <taxon>Sediminispirochaeta</taxon>
    </lineage>
</organism>
<dbReference type="SMART" id="SM00283">
    <property type="entry name" value="MA"/>
    <property type="match status" value="1"/>
</dbReference>
<dbReference type="Proteomes" id="UP000002318">
    <property type="component" value="Chromosome"/>
</dbReference>
<dbReference type="SMART" id="SM01358">
    <property type="entry name" value="HBM"/>
    <property type="match status" value="1"/>
</dbReference>
<dbReference type="GO" id="GO:0006935">
    <property type="term" value="P:chemotaxis"/>
    <property type="evidence" value="ECO:0007669"/>
    <property type="project" value="UniProtKB-KW"/>
</dbReference>
<feature type="transmembrane region" description="Helical" evidence="6">
    <location>
        <begin position="12"/>
        <end position="31"/>
    </location>
</feature>
<reference evidence="10 11" key="1">
    <citation type="journal article" date="2010" name="Stand. Genomic Sci.">
        <title>Complete genome sequence of Spirochaeta smaragdinae type strain (SEBR 4228).</title>
        <authorList>
            <person name="Mavromatis K."/>
            <person name="Yasawong M."/>
            <person name="Chertkov O."/>
            <person name="Lapidus A."/>
            <person name="Lucas S."/>
            <person name="Nolan M."/>
            <person name="Del Rio T.G."/>
            <person name="Tice H."/>
            <person name="Cheng J.F."/>
            <person name="Pitluck S."/>
            <person name="Liolios K."/>
            <person name="Ivanova N."/>
            <person name="Tapia R."/>
            <person name="Han C."/>
            <person name="Bruce D."/>
            <person name="Goodwin L."/>
            <person name="Pati A."/>
            <person name="Chen A."/>
            <person name="Palaniappan K."/>
            <person name="Land M."/>
            <person name="Hauser L."/>
            <person name="Chang Y.J."/>
            <person name="Jeffries C.D."/>
            <person name="Detter J.C."/>
            <person name="Rohde M."/>
            <person name="Brambilla E."/>
            <person name="Spring S."/>
            <person name="Goker M."/>
            <person name="Sikorski J."/>
            <person name="Woyke T."/>
            <person name="Bristow J."/>
            <person name="Eisen J.A."/>
            <person name="Markowitz V."/>
            <person name="Hugenholtz P."/>
            <person name="Klenk H.P."/>
            <person name="Kyrpides N.C."/>
        </authorList>
    </citation>
    <scope>NUCLEOTIDE SEQUENCE [LARGE SCALE GENOMIC DNA]</scope>
    <source>
        <strain evidence="11">DSM 11293 / JCM 15392 / SEBR 4228</strain>
    </source>
</reference>
<accession>E1RBD1</accession>
<dbReference type="InterPro" id="IPR003660">
    <property type="entry name" value="HAMP_dom"/>
</dbReference>
<dbReference type="CDD" id="cd06225">
    <property type="entry name" value="HAMP"/>
    <property type="match status" value="1"/>
</dbReference>
<dbReference type="KEGG" id="ssm:Spirs_0515"/>
<dbReference type="SUPFAM" id="SSF58104">
    <property type="entry name" value="Methyl-accepting chemotaxis protein (MCP) signaling domain"/>
    <property type="match status" value="1"/>
</dbReference>
<dbReference type="PANTHER" id="PTHR43531">
    <property type="entry name" value="PROTEIN ICFG"/>
    <property type="match status" value="1"/>
</dbReference>
<feature type="domain" description="HAMP" evidence="8">
    <location>
        <begin position="319"/>
        <end position="371"/>
    </location>
</feature>
<gene>
    <name evidence="10" type="ordered locus">Spirs_0515</name>
</gene>
<comment type="similarity">
    <text evidence="3">Belongs to the methyl-accepting chemotaxis (MCP) protein family.</text>
</comment>
<feature type="region of interest" description="Disordered" evidence="5">
    <location>
        <begin position="612"/>
        <end position="698"/>
    </location>
</feature>
<dbReference type="PANTHER" id="PTHR43531:SF11">
    <property type="entry name" value="METHYL-ACCEPTING CHEMOTAXIS PROTEIN 3"/>
    <property type="match status" value="1"/>
</dbReference>
<evidence type="ECO:0000259" key="8">
    <source>
        <dbReference type="PROSITE" id="PS50885"/>
    </source>
</evidence>
<dbReference type="STRING" id="573413.Spirs_0515"/>
<dbReference type="GO" id="GO:0004888">
    <property type="term" value="F:transmembrane signaling receptor activity"/>
    <property type="evidence" value="ECO:0007669"/>
    <property type="project" value="TreeGrafter"/>
</dbReference>
<dbReference type="PROSITE" id="PS51753">
    <property type="entry name" value="HBM"/>
    <property type="match status" value="1"/>
</dbReference>
<feature type="domain" description="HBM" evidence="9">
    <location>
        <begin position="36"/>
        <end position="292"/>
    </location>
</feature>
<evidence type="ECO:0000313" key="11">
    <source>
        <dbReference type="Proteomes" id="UP000002318"/>
    </source>
</evidence>
<dbReference type="GO" id="GO:0005886">
    <property type="term" value="C:plasma membrane"/>
    <property type="evidence" value="ECO:0007669"/>
    <property type="project" value="TreeGrafter"/>
</dbReference>
<dbReference type="SMART" id="SM00304">
    <property type="entry name" value="HAMP"/>
    <property type="match status" value="1"/>
</dbReference>
<evidence type="ECO:0000256" key="6">
    <source>
        <dbReference type="SAM" id="Phobius"/>
    </source>
</evidence>
<evidence type="ECO:0000259" key="7">
    <source>
        <dbReference type="PROSITE" id="PS50111"/>
    </source>
</evidence>
<feature type="compositionally biased region" description="Low complexity" evidence="5">
    <location>
        <begin position="398"/>
        <end position="418"/>
    </location>
</feature>
<sequence>MKLSIATKIGGSFAIMILLALFVGGVGIFSLERYRRSVDSATNAHMINEMILEVRKTEKNYLLRKNSSDIDLLKKQMQGITSLAEETAAILADKENKALMREVGTGGEAYKKAFDEMTASIDRENQAVGVWVDVGNIFTDTTDRIQNSVIAPKVAEAMQSRDFDTLMKWQRIETYLANSVIAKFWQVRYHALAYAYTDKSDERWEQFNTVIDEFEANLTRWEEISTGEEQIGSAVTVIRKALADYREASQNFRNESLTQRKLEESLVESARSGQDLIQKALDNLEADRTNARLQARSLTLTFLIIVLLFGVILAILITRSITIAMTQGVAFAKEIAKGNLSARLSYNSKDEIGALADAMREMVAKLRDIVQDVNSASEGVRTGSEEISSAAQQLSQGATEQASAAEQVSSSMEEMSSSIKQNADNSTQTERIAKKVAEDAETGGKAVFETVAAMRQISEKIQVINEISRQTNLLALNAAIEAARAGEQGKGFAVVAAEVRKLAERSQSAASEIITLTKNSVSVAEDAGKLLEQIVPEIRKTADLVQEISAASGEQDSGASQINQAIIQLDQVIQQNASFSEELASMSEELAGQAANLSDTISFFSLTEDRSGTRIEQKKSLPSPPKSITAPKKIKKPAARKKEQTGIVPAKPQPSQAKEKAKDKQETKPVTGIPMSAILGDKPVPGGPDKLDDDFEEF</sequence>
<dbReference type="eggNOG" id="COG4192">
    <property type="taxonomic scope" value="Bacteria"/>
</dbReference>
<feature type="compositionally biased region" description="Polar residues" evidence="5">
    <location>
        <begin position="385"/>
        <end position="397"/>
    </location>
</feature>
<dbReference type="PROSITE" id="PS50111">
    <property type="entry name" value="CHEMOTAXIS_TRANSDUC_2"/>
    <property type="match status" value="1"/>
</dbReference>
<keyword evidence="11" id="KW-1185">Reference proteome</keyword>
<dbReference type="PROSITE" id="PS50885">
    <property type="entry name" value="HAMP"/>
    <property type="match status" value="1"/>
</dbReference>
<dbReference type="InterPro" id="IPR032255">
    <property type="entry name" value="HBM"/>
</dbReference>
<feature type="transmembrane region" description="Helical" evidence="6">
    <location>
        <begin position="298"/>
        <end position="317"/>
    </location>
</feature>
<keyword evidence="6" id="KW-0472">Membrane</keyword>
<dbReference type="HOGENOM" id="CLU_000445_107_16_12"/>
<evidence type="ECO:0000256" key="3">
    <source>
        <dbReference type="ARBA" id="ARBA00029447"/>
    </source>
</evidence>
<dbReference type="InterPro" id="IPR004089">
    <property type="entry name" value="MCPsignal_dom"/>
</dbReference>
<protein>
    <submittedName>
        <fullName evidence="10">Methyl-accepting chemotaxis sensory transducer</fullName>
    </submittedName>
</protein>
<dbReference type="EMBL" id="CP002116">
    <property type="protein sequence ID" value="ADK79661.1"/>
    <property type="molecule type" value="Genomic_DNA"/>
</dbReference>
<keyword evidence="2" id="KW-0145">Chemotaxis</keyword>
<dbReference type="eggNOG" id="COG0840">
    <property type="taxonomic scope" value="Bacteria"/>
</dbReference>
<evidence type="ECO:0000256" key="5">
    <source>
        <dbReference type="SAM" id="MobiDB-lite"/>
    </source>
</evidence>
<proteinExistence type="inferred from homology"/>
<dbReference type="OrthoDB" id="2489132at2"/>
<dbReference type="InterPro" id="IPR051310">
    <property type="entry name" value="MCP_chemotaxis"/>
</dbReference>
<name>E1RBD1_SEDSS</name>
<dbReference type="Pfam" id="PF16591">
    <property type="entry name" value="HBM"/>
    <property type="match status" value="1"/>
</dbReference>
<dbReference type="FunFam" id="1.10.287.950:FF:000001">
    <property type="entry name" value="Methyl-accepting chemotaxis sensory transducer"/>
    <property type="match status" value="1"/>
</dbReference>
<keyword evidence="6" id="KW-1133">Transmembrane helix</keyword>
<dbReference type="Gene3D" id="1.10.287.950">
    <property type="entry name" value="Methyl-accepting chemotaxis protein"/>
    <property type="match status" value="1"/>
</dbReference>
<dbReference type="Pfam" id="PF00015">
    <property type="entry name" value="MCPsignal"/>
    <property type="match status" value="1"/>
</dbReference>
<dbReference type="GO" id="GO:0007165">
    <property type="term" value="P:signal transduction"/>
    <property type="evidence" value="ECO:0007669"/>
    <property type="project" value="UniProtKB-KW"/>
</dbReference>
<evidence type="ECO:0000256" key="2">
    <source>
        <dbReference type="ARBA" id="ARBA00022500"/>
    </source>
</evidence>
<dbReference type="RefSeq" id="WP_013253125.1">
    <property type="nucleotide sequence ID" value="NC_014364.1"/>
</dbReference>
<evidence type="ECO:0000259" key="9">
    <source>
        <dbReference type="PROSITE" id="PS51753"/>
    </source>
</evidence>
<feature type="domain" description="Methyl-accepting transducer" evidence="7">
    <location>
        <begin position="376"/>
        <end position="591"/>
    </location>
</feature>
<feature type="region of interest" description="Disordered" evidence="5">
    <location>
        <begin position="380"/>
        <end position="430"/>
    </location>
</feature>
<dbReference type="AlphaFoldDB" id="E1RBD1"/>
<dbReference type="Pfam" id="PF00672">
    <property type="entry name" value="HAMP"/>
    <property type="match status" value="1"/>
</dbReference>
<evidence type="ECO:0000256" key="4">
    <source>
        <dbReference type="PROSITE-ProRule" id="PRU00284"/>
    </source>
</evidence>